<evidence type="ECO:0000313" key="2">
    <source>
        <dbReference type="EMBL" id="MFC7671318.1"/>
    </source>
</evidence>
<sequence length="54" mass="6043">MLNGGRFANLAEAGLEISHDIAYYHAERRDSARGDRAPNHVESHLQPRSQRCPA</sequence>
<dbReference type="RefSeq" id="WP_380207366.1">
    <property type="nucleotide sequence ID" value="NZ_JBHTEK010000007.1"/>
</dbReference>
<dbReference type="EMBL" id="JBHTEK010000007">
    <property type="protein sequence ID" value="MFC7671318.1"/>
    <property type="molecule type" value="Genomic_DNA"/>
</dbReference>
<proteinExistence type="predicted"/>
<dbReference type="Proteomes" id="UP001596513">
    <property type="component" value="Unassembled WGS sequence"/>
</dbReference>
<comment type="caution">
    <text evidence="2">The sequence shown here is derived from an EMBL/GenBank/DDBJ whole genome shotgun (WGS) entry which is preliminary data.</text>
</comment>
<accession>A0ABW2UCP5</accession>
<name>A0ABW2UCP5_9BACT</name>
<feature type="region of interest" description="Disordered" evidence="1">
    <location>
        <begin position="29"/>
        <end position="54"/>
    </location>
</feature>
<evidence type="ECO:0000256" key="1">
    <source>
        <dbReference type="SAM" id="MobiDB-lite"/>
    </source>
</evidence>
<protein>
    <submittedName>
        <fullName evidence="2">Uncharacterized protein</fullName>
    </submittedName>
</protein>
<reference evidence="3" key="1">
    <citation type="journal article" date="2019" name="Int. J. Syst. Evol. Microbiol.">
        <title>The Global Catalogue of Microorganisms (GCM) 10K type strain sequencing project: providing services to taxonomists for standard genome sequencing and annotation.</title>
        <authorList>
            <consortium name="The Broad Institute Genomics Platform"/>
            <consortium name="The Broad Institute Genome Sequencing Center for Infectious Disease"/>
            <person name="Wu L."/>
            <person name="Ma J."/>
        </authorList>
    </citation>
    <scope>NUCLEOTIDE SEQUENCE [LARGE SCALE GENOMIC DNA]</scope>
    <source>
        <strain evidence="3">JCM 19635</strain>
    </source>
</reference>
<organism evidence="2 3">
    <name type="scientific">Hymenobacter humi</name>
    <dbReference type="NCBI Taxonomy" id="1411620"/>
    <lineage>
        <taxon>Bacteria</taxon>
        <taxon>Pseudomonadati</taxon>
        <taxon>Bacteroidota</taxon>
        <taxon>Cytophagia</taxon>
        <taxon>Cytophagales</taxon>
        <taxon>Hymenobacteraceae</taxon>
        <taxon>Hymenobacter</taxon>
    </lineage>
</organism>
<keyword evidence="3" id="KW-1185">Reference proteome</keyword>
<evidence type="ECO:0000313" key="3">
    <source>
        <dbReference type="Proteomes" id="UP001596513"/>
    </source>
</evidence>
<feature type="compositionally biased region" description="Basic and acidic residues" evidence="1">
    <location>
        <begin position="29"/>
        <end position="45"/>
    </location>
</feature>
<gene>
    <name evidence="2" type="ORF">ACFQT0_30860</name>
</gene>